<protein>
    <recommendedName>
        <fullName evidence="9">Transcriptional regulatory protein DEP1</fullName>
    </recommendedName>
</protein>
<dbReference type="PANTHER" id="PTHR21964">
    <property type="entry name" value="BREAST CANCER METASTASIS-SUPPRESSOR 1"/>
    <property type="match status" value="1"/>
</dbReference>
<keyword evidence="3" id="KW-0805">Transcription regulation</keyword>
<evidence type="ECO:0000256" key="1">
    <source>
        <dbReference type="ARBA" id="ARBA00004123"/>
    </source>
</evidence>
<keyword evidence="5" id="KW-0539">Nucleus</keyword>
<feature type="compositionally biased region" description="Basic and acidic residues" evidence="6">
    <location>
        <begin position="173"/>
        <end position="184"/>
    </location>
</feature>
<evidence type="ECO:0000256" key="3">
    <source>
        <dbReference type="ARBA" id="ARBA00023015"/>
    </source>
</evidence>
<organism evidence="7 8">
    <name type="scientific">Trichoderma cornu-damae</name>
    <dbReference type="NCBI Taxonomy" id="654480"/>
    <lineage>
        <taxon>Eukaryota</taxon>
        <taxon>Fungi</taxon>
        <taxon>Dikarya</taxon>
        <taxon>Ascomycota</taxon>
        <taxon>Pezizomycotina</taxon>
        <taxon>Sordariomycetes</taxon>
        <taxon>Hypocreomycetidae</taxon>
        <taxon>Hypocreales</taxon>
        <taxon>Hypocreaceae</taxon>
        <taxon>Trichoderma</taxon>
    </lineage>
</organism>
<evidence type="ECO:0000256" key="5">
    <source>
        <dbReference type="ARBA" id="ARBA00023242"/>
    </source>
</evidence>
<dbReference type="SMART" id="SM01401">
    <property type="entry name" value="Sds3"/>
    <property type="match status" value="1"/>
</dbReference>
<feature type="compositionally biased region" description="Basic and acidic residues" evidence="6">
    <location>
        <begin position="103"/>
        <end position="122"/>
    </location>
</feature>
<evidence type="ECO:0000256" key="4">
    <source>
        <dbReference type="ARBA" id="ARBA00023163"/>
    </source>
</evidence>
<dbReference type="InterPro" id="IPR013907">
    <property type="entry name" value="Sds3"/>
</dbReference>
<reference evidence="7" key="1">
    <citation type="submission" date="2021-08" db="EMBL/GenBank/DDBJ databases">
        <title>Chromosome-Level Trichoderma cornu-damae using Hi-C Data.</title>
        <authorList>
            <person name="Kim C.S."/>
        </authorList>
    </citation>
    <scope>NUCLEOTIDE SEQUENCE</scope>
    <source>
        <strain evidence="7">KA19-0412C</strain>
    </source>
</reference>
<feature type="compositionally biased region" description="Low complexity" evidence="6">
    <location>
        <begin position="1"/>
        <end position="14"/>
    </location>
</feature>
<keyword evidence="4" id="KW-0804">Transcription</keyword>
<feature type="compositionally biased region" description="Acidic residues" evidence="6">
    <location>
        <begin position="297"/>
        <end position="321"/>
    </location>
</feature>
<name>A0A9P8QJ97_9HYPO</name>
<feature type="region of interest" description="Disordered" evidence="6">
    <location>
        <begin position="1"/>
        <end position="340"/>
    </location>
</feature>
<evidence type="ECO:0000313" key="8">
    <source>
        <dbReference type="Proteomes" id="UP000827724"/>
    </source>
</evidence>
<dbReference type="GO" id="GO:0005654">
    <property type="term" value="C:nucleoplasm"/>
    <property type="evidence" value="ECO:0007669"/>
    <property type="project" value="UniProtKB-ARBA"/>
</dbReference>
<dbReference type="GO" id="GO:0010468">
    <property type="term" value="P:regulation of gene expression"/>
    <property type="evidence" value="ECO:0007669"/>
    <property type="project" value="UniProtKB-ARBA"/>
</dbReference>
<feature type="compositionally biased region" description="Acidic residues" evidence="6">
    <location>
        <begin position="32"/>
        <end position="43"/>
    </location>
</feature>
<feature type="compositionally biased region" description="Low complexity" evidence="6">
    <location>
        <begin position="69"/>
        <end position="80"/>
    </location>
</feature>
<dbReference type="OrthoDB" id="20886at2759"/>
<feature type="compositionally biased region" description="Basic and acidic residues" evidence="6">
    <location>
        <begin position="283"/>
        <end position="293"/>
    </location>
</feature>
<proteinExistence type="predicted"/>
<accession>A0A9P8QJ97</accession>
<comment type="caution">
    <text evidence="7">The sequence shown here is derived from an EMBL/GenBank/DDBJ whole genome shotgun (WGS) entry which is preliminary data.</text>
</comment>
<feature type="compositionally biased region" description="Acidic residues" evidence="6">
    <location>
        <begin position="132"/>
        <end position="161"/>
    </location>
</feature>
<gene>
    <name evidence="7" type="ORF">Trco_005583</name>
</gene>
<feature type="region of interest" description="Disordered" evidence="6">
    <location>
        <begin position="589"/>
        <end position="670"/>
    </location>
</feature>
<evidence type="ECO:0008006" key="9">
    <source>
        <dbReference type="Google" id="ProtNLM"/>
    </source>
</evidence>
<dbReference type="EMBL" id="JAIWOZ010000004">
    <property type="protein sequence ID" value="KAH6606430.1"/>
    <property type="molecule type" value="Genomic_DNA"/>
</dbReference>
<evidence type="ECO:0000256" key="2">
    <source>
        <dbReference type="ARBA" id="ARBA00022491"/>
    </source>
</evidence>
<evidence type="ECO:0000256" key="6">
    <source>
        <dbReference type="SAM" id="MobiDB-lite"/>
    </source>
</evidence>
<feature type="compositionally biased region" description="Polar residues" evidence="6">
    <location>
        <begin position="638"/>
        <end position="670"/>
    </location>
</feature>
<sequence>MAATASAAAAFPPGATGGGDLEDSNISSPLSEVDDKDANEEEIEHMHLDGDNASLGPEGARATDDGGSDSDSALSDAASDVNSEANDTEAETLRLYDTPQTQRRRDVGIERFNDAEHFEHTPSKLRRALVNGDDDSVSGDDSHIDEDEDEDDDNDVNDDNESPTKAMAVLAKAADEDAQRDSQERKRKRSAAAEQADLEQPGRKRTGSISAADGDGDDRLAAAEVDATPVANTLSGDQSPGDDQEASATNQDTPIDDEATEVTRKTKRGGPKRKNVIADDGDAESRAEARDEQQDAAMEEEPEPDHPEEEEAEPEADEETDAAARNLEESRLTPLGSHRACKPSADLKAVEKKQAAYRDWTQIEEMFGIFRDRLYKDRLQRLEEEEQSLHAPEPTHPEYLNMKQCLDDRLDRKLQTINTEYEYRLKALERRAVAQRAQIWGQYFQAVREKREQALEALNRQWYDVQSARRSAHSLPDYGLLFPKEPSQRVRNAISYNTEVSTLAGLAKYEGFPAGPELQGASVSELEADLTAMERTRRIRQKPSISHIREEFQPPHLTRLDSAGEQFVKNTPWLNPNHSAHKFYQHHAAPVEARPEPAAPAGRAPQSALPSSADVKAAFDGPGSVRSPALSARLSESPEITRNIMNPSSHQTKRMSSISGLSRGSKTAAA</sequence>
<dbReference type="Proteomes" id="UP000827724">
    <property type="component" value="Unassembled WGS sequence"/>
</dbReference>
<dbReference type="Pfam" id="PF08598">
    <property type="entry name" value="Sds3"/>
    <property type="match status" value="1"/>
</dbReference>
<comment type="subcellular location">
    <subcellularLocation>
        <location evidence="1">Nucleus</location>
    </subcellularLocation>
</comment>
<keyword evidence="2" id="KW-0678">Repressor</keyword>
<evidence type="ECO:0000313" key="7">
    <source>
        <dbReference type="EMBL" id="KAH6606430.1"/>
    </source>
</evidence>
<keyword evidence="8" id="KW-1185">Reference proteome</keyword>
<dbReference type="AlphaFoldDB" id="A0A9P8QJ97"/>
<feature type="compositionally biased region" description="Basic residues" evidence="6">
    <location>
        <begin position="265"/>
        <end position="275"/>
    </location>
</feature>